<accession>A0A1U7P3Q8</accession>
<dbReference type="STRING" id="249408.BOO71_0001735"/>
<organism evidence="1 2">
    <name type="scientific">Deinococcus marmoris</name>
    <dbReference type="NCBI Taxonomy" id="249408"/>
    <lineage>
        <taxon>Bacteria</taxon>
        <taxon>Thermotogati</taxon>
        <taxon>Deinococcota</taxon>
        <taxon>Deinococci</taxon>
        <taxon>Deinococcales</taxon>
        <taxon>Deinococcaceae</taxon>
        <taxon>Deinococcus</taxon>
    </lineage>
</organism>
<protein>
    <submittedName>
        <fullName evidence="1">Uncharacterized protein</fullName>
    </submittedName>
</protein>
<proteinExistence type="predicted"/>
<gene>
    <name evidence="1" type="ORF">BOO71_0001735</name>
</gene>
<evidence type="ECO:0000313" key="2">
    <source>
        <dbReference type="Proteomes" id="UP000186607"/>
    </source>
</evidence>
<dbReference type="EMBL" id="MSTI01000020">
    <property type="protein sequence ID" value="OLV19790.1"/>
    <property type="molecule type" value="Genomic_DNA"/>
</dbReference>
<comment type="caution">
    <text evidence="1">The sequence shown here is derived from an EMBL/GenBank/DDBJ whole genome shotgun (WGS) entry which is preliminary data.</text>
</comment>
<dbReference type="Proteomes" id="UP000186607">
    <property type="component" value="Unassembled WGS sequence"/>
</dbReference>
<sequence>MAAAFWRHGLYANWPTVFRTASAAPPNPQTAVEMSGNNLSP</sequence>
<keyword evidence="2" id="KW-1185">Reference proteome</keyword>
<reference evidence="1 2" key="1">
    <citation type="submission" date="2017-01" db="EMBL/GenBank/DDBJ databases">
        <title>Genome Analysis of Deinococcus marmoris KOPRI26562.</title>
        <authorList>
            <person name="Kim J.H."/>
            <person name="Oh H.-M."/>
        </authorList>
    </citation>
    <scope>NUCLEOTIDE SEQUENCE [LARGE SCALE GENOMIC DNA]</scope>
    <source>
        <strain evidence="1 2">KOPRI26562</strain>
    </source>
</reference>
<evidence type="ECO:0000313" key="1">
    <source>
        <dbReference type="EMBL" id="OLV19790.1"/>
    </source>
</evidence>
<dbReference type="AlphaFoldDB" id="A0A1U7P3Q8"/>
<name>A0A1U7P3Q8_9DEIO</name>